<sequence>MSYELDTKKLATMVRGQRANRPLREVADEIGDVSASTLHRLEVGKCPDMAVFLRICNWLNVKPEQFFSYSDPTQTVQQIGQYYSQGQIINLVRSDSALSPVVANVLSAIITAAYEIDRT</sequence>
<evidence type="ECO:0000313" key="3">
    <source>
        <dbReference type="Proteomes" id="UP000283523"/>
    </source>
</evidence>
<dbReference type="Pfam" id="PF01381">
    <property type="entry name" value="HTH_3"/>
    <property type="match status" value="1"/>
</dbReference>
<evidence type="ECO:0000259" key="1">
    <source>
        <dbReference type="Pfam" id="PF01381"/>
    </source>
</evidence>
<keyword evidence="3" id="KW-1185">Reference proteome</keyword>
<proteinExistence type="predicted"/>
<dbReference type="InterPro" id="IPR001387">
    <property type="entry name" value="Cro/C1-type_HTH"/>
</dbReference>
<feature type="domain" description="HTH cro/C1-type" evidence="1">
    <location>
        <begin position="19"/>
        <end position="65"/>
    </location>
</feature>
<reference evidence="2 3" key="1">
    <citation type="submission" date="2018-08" db="EMBL/GenBank/DDBJ databases">
        <title>Fibrisoma montanum sp. nov., isolated from Danxia mountain soil.</title>
        <authorList>
            <person name="Huang Y."/>
        </authorList>
    </citation>
    <scope>NUCLEOTIDE SEQUENCE [LARGE SCALE GENOMIC DNA]</scope>
    <source>
        <strain evidence="2 3">HYT19</strain>
    </source>
</reference>
<dbReference type="Proteomes" id="UP000283523">
    <property type="component" value="Unassembled WGS sequence"/>
</dbReference>
<gene>
    <name evidence="2" type="ORF">DYU11_31890</name>
</gene>
<protein>
    <submittedName>
        <fullName evidence="2">XRE family transcriptional regulator</fullName>
    </submittedName>
</protein>
<evidence type="ECO:0000313" key="2">
    <source>
        <dbReference type="EMBL" id="RIV17456.1"/>
    </source>
</evidence>
<dbReference type="SUPFAM" id="SSF47413">
    <property type="entry name" value="lambda repressor-like DNA-binding domains"/>
    <property type="match status" value="1"/>
</dbReference>
<dbReference type="EMBL" id="QXED01000018">
    <property type="protein sequence ID" value="RIV17456.1"/>
    <property type="molecule type" value="Genomic_DNA"/>
</dbReference>
<organism evidence="2 3">
    <name type="scientific">Fibrisoma montanum</name>
    <dbReference type="NCBI Taxonomy" id="2305895"/>
    <lineage>
        <taxon>Bacteria</taxon>
        <taxon>Pseudomonadati</taxon>
        <taxon>Bacteroidota</taxon>
        <taxon>Cytophagia</taxon>
        <taxon>Cytophagales</taxon>
        <taxon>Spirosomataceae</taxon>
        <taxon>Fibrisoma</taxon>
    </lineage>
</organism>
<accession>A0A418LW22</accession>
<dbReference type="InterPro" id="IPR010982">
    <property type="entry name" value="Lambda_DNA-bd_dom_sf"/>
</dbReference>
<dbReference type="AlphaFoldDB" id="A0A418LW22"/>
<dbReference type="RefSeq" id="WP_119671812.1">
    <property type="nucleotide sequence ID" value="NZ_QXED01000018.1"/>
</dbReference>
<comment type="caution">
    <text evidence="2">The sequence shown here is derived from an EMBL/GenBank/DDBJ whole genome shotgun (WGS) entry which is preliminary data.</text>
</comment>
<dbReference type="GO" id="GO:0003677">
    <property type="term" value="F:DNA binding"/>
    <property type="evidence" value="ECO:0007669"/>
    <property type="project" value="InterPro"/>
</dbReference>
<name>A0A418LW22_9BACT</name>
<dbReference type="OrthoDB" id="884972at2"/>
<dbReference type="Gene3D" id="1.10.260.40">
    <property type="entry name" value="lambda repressor-like DNA-binding domains"/>
    <property type="match status" value="1"/>
</dbReference>